<dbReference type="RefSeq" id="WP_016420345.1">
    <property type="nucleotide sequence ID" value="NZ_FNND01000002.1"/>
</dbReference>
<evidence type="ECO:0000256" key="2">
    <source>
        <dbReference type="SAM" id="SignalP"/>
    </source>
</evidence>
<evidence type="ECO:0000313" key="4">
    <source>
        <dbReference type="EMBL" id="SDW37651.1"/>
    </source>
</evidence>
<dbReference type="AlphaFoldDB" id="A0A1H2T1C6"/>
<proteinExistence type="predicted"/>
<dbReference type="EMBL" id="FNND01000002">
    <property type="protein sequence ID" value="SDW37651.1"/>
    <property type="molecule type" value="Genomic_DNA"/>
</dbReference>
<keyword evidence="5" id="KW-1185">Reference proteome</keyword>
<dbReference type="Gene3D" id="1.25.40.10">
    <property type="entry name" value="Tetratricopeptide repeat domain"/>
    <property type="match status" value="1"/>
</dbReference>
<feature type="signal peptide" evidence="2">
    <location>
        <begin position="1"/>
        <end position="19"/>
    </location>
</feature>
<dbReference type="InterPro" id="IPR047794">
    <property type="entry name" value="C45_proenzyme-like"/>
</dbReference>
<dbReference type="Pfam" id="PF03417">
    <property type="entry name" value="AAT"/>
    <property type="match status" value="1"/>
</dbReference>
<dbReference type="GO" id="GO:0016740">
    <property type="term" value="F:transferase activity"/>
    <property type="evidence" value="ECO:0007669"/>
    <property type="project" value="UniProtKB-KW"/>
</dbReference>
<dbReference type="InterPro" id="IPR011990">
    <property type="entry name" value="TPR-like_helical_dom_sf"/>
</dbReference>
<dbReference type="InterPro" id="IPR047803">
    <property type="entry name" value="DCD1A/B-like"/>
</dbReference>
<dbReference type="PANTHER" id="PTHR35190:SF2">
    <property type="entry name" value="PROTEIN DCD1B"/>
    <property type="match status" value="1"/>
</dbReference>
<dbReference type="Proteomes" id="UP000182771">
    <property type="component" value="Unassembled WGS sequence"/>
</dbReference>
<evidence type="ECO:0000256" key="1">
    <source>
        <dbReference type="PROSITE-ProRule" id="PRU00339"/>
    </source>
</evidence>
<sequence length="557" mass="63870">MKNVCYALLLLLCSCGVFHRKISPPNVSSYSAQTPVVAHIKDSLYYFEDNYLIRNQQGIWELYLSGNPLQLGLNSGALTQRLYHRQDSLLFSKLKDFVPSERKQHFLYRFLKWFNRDIDHYILPIYRAELYGQSRYADSLFNYIAPKYERSLYLHSAHDIGHALQDLMLVGCSSLAAWGTHTQGGKLLIGRNFDFYLSDDFATEKLVRFVRPTEGYPFMSYAWGGMIGVMSGMNTEGLTVTINAGKSNIPLKARTPISLLCREILQFASTTEEAIAIAKKRKVFVSEAIMVGSAKEKKAVIIEVSPKKFGVYEVDNGLLLCTNHFQSTPYAKDKKNRKQIQQTHTAYRYKKLQELTQGDTLTPTHMAAILRNTEGLKGKAIGYGNEKALNQLLAYHSVIFSPEERIAWVSTAPYQLGEYIAYDLKEIFKGETFAPHTAYPQTQRNIPADPFVQTQAYKNYELYRQLEERLTKQLREKALIEPSDYRDLTSLNPDYWKAYYLLGEAYWANGQYEEAQEQYKIALTKEIPYTVEREQIEKRILLYQPSSHSSSPSSSSP</sequence>
<organism evidence="4 5">
    <name type="scientific">Capnocytophaga granulosa</name>
    <dbReference type="NCBI Taxonomy" id="45242"/>
    <lineage>
        <taxon>Bacteria</taxon>
        <taxon>Pseudomonadati</taxon>
        <taxon>Bacteroidota</taxon>
        <taxon>Flavobacteriia</taxon>
        <taxon>Flavobacteriales</taxon>
        <taxon>Flavobacteriaceae</taxon>
        <taxon>Capnocytophaga</taxon>
    </lineage>
</organism>
<dbReference type="SUPFAM" id="SSF48452">
    <property type="entry name" value="TPR-like"/>
    <property type="match status" value="1"/>
</dbReference>
<reference evidence="4 5" key="1">
    <citation type="submission" date="2016-10" db="EMBL/GenBank/DDBJ databases">
        <authorList>
            <person name="Varghese N."/>
            <person name="Submissions S."/>
        </authorList>
    </citation>
    <scope>NUCLEOTIDE SEQUENCE [LARGE SCALE GENOMIC DNA]</scope>
    <source>
        <strain evidence="4 5">DSM 11449</strain>
    </source>
</reference>
<dbReference type="Gene3D" id="3.60.60.10">
    <property type="entry name" value="Penicillin V Acylase, Chain A"/>
    <property type="match status" value="1"/>
</dbReference>
<name>A0A1H2T1C6_9FLAO</name>
<dbReference type="PROSITE" id="PS50005">
    <property type="entry name" value="TPR"/>
    <property type="match status" value="1"/>
</dbReference>
<keyword evidence="2" id="KW-0732">Signal</keyword>
<comment type="caution">
    <text evidence="4">The sequence shown here is derived from an EMBL/GenBank/DDBJ whole genome shotgun (WGS) entry which is preliminary data.</text>
</comment>
<dbReference type="InterPro" id="IPR005079">
    <property type="entry name" value="Peptidase_C45_hydrolase"/>
</dbReference>
<evidence type="ECO:0000259" key="3">
    <source>
        <dbReference type="Pfam" id="PF03417"/>
    </source>
</evidence>
<feature type="chain" id="PRO_5028823473" evidence="2">
    <location>
        <begin position="20"/>
        <end position="557"/>
    </location>
</feature>
<gene>
    <name evidence="4" type="ORF">SAMN05444420_10253</name>
</gene>
<dbReference type="OrthoDB" id="5480874at2"/>
<dbReference type="InterPro" id="IPR019734">
    <property type="entry name" value="TPR_rpt"/>
</dbReference>
<dbReference type="PANTHER" id="PTHR35190">
    <property type="entry name" value="PROTEIN DCD1B"/>
    <property type="match status" value="1"/>
</dbReference>
<feature type="domain" description="Peptidase C45 hydrolase" evidence="3">
    <location>
        <begin position="184"/>
        <end position="409"/>
    </location>
</feature>
<keyword evidence="4" id="KW-0808">Transferase</keyword>
<evidence type="ECO:0000313" key="5">
    <source>
        <dbReference type="Proteomes" id="UP000182771"/>
    </source>
</evidence>
<dbReference type="GeneID" id="85016154"/>
<feature type="repeat" description="TPR" evidence="1">
    <location>
        <begin position="496"/>
        <end position="529"/>
    </location>
</feature>
<accession>A0A1H2T1C6</accession>
<keyword evidence="1" id="KW-0802">TPR repeat</keyword>
<dbReference type="PROSITE" id="PS51257">
    <property type="entry name" value="PROKAR_LIPOPROTEIN"/>
    <property type="match status" value="1"/>
</dbReference>
<dbReference type="NCBIfam" id="NF040521">
    <property type="entry name" value="C45_proenzyme"/>
    <property type="match status" value="1"/>
</dbReference>
<protein>
    <submittedName>
        <fullName evidence="4">Acyl-coenzyme A:6-aminopenicillanic acid acyl-transferase</fullName>
    </submittedName>
</protein>